<gene>
    <name evidence="1" type="ORF">QYB95_03170</name>
</gene>
<evidence type="ECO:0000313" key="1">
    <source>
        <dbReference type="EMBL" id="MDN4492530.1"/>
    </source>
</evidence>
<organism evidence="1 2">
    <name type="scientific">Ureibacillus aquaedulcis</name>
    <dbReference type="NCBI Taxonomy" id="3058421"/>
    <lineage>
        <taxon>Bacteria</taxon>
        <taxon>Bacillati</taxon>
        <taxon>Bacillota</taxon>
        <taxon>Bacilli</taxon>
        <taxon>Bacillales</taxon>
        <taxon>Caryophanaceae</taxon>
        <taxon>Ureibacillus</taxon>
    </lineage>
</organism>
<sequence>MVLHIEKYNLVNKKNCKKPNYKINDKEIYFDIYVGPDKEVCIVGSFDNNYIGWASITTLDEKDLIVTIIDYLLKRKPIMVSSTYFALGARYEEVMKWHNFRISKKQYKDGEYRYYSQATLAYLGDNEMYLAKYISVETNSFYYTELSKCKFRLMDNYYSTILEGYKELLTQKENYEYYYEMKPLISLLKNESYLRLCPNEEIRNIYLDCMNECSNLYNRYMSAVR</sequence>
<accession>A0ABT8GM76</accession>
<dbReference type="EMBL" id="JAUHTQ010000002">
    <property type="protein sequence ID" value="MDN4492530.1"/>
    <property type="molecule type" value="Genomic_DNA"/>
</dbReference>
<evidence type="ECO:0000313" key="2">
    <source>
        <dbReference type="Proteomes" id="UP001172743"/>
    </source>
</evidence>
<dbReference type="RefSeq" id="WP_301136641.1">
    <property type="nucleotide sequence ID" value="NZ_JAUHTQ010000002.1"/>
</dbReference>
<keyword evidence="2" id="KW-1185">Reference proteome</keyword>
<proteinExistence type="predicted"/>
<reference evidence="1" key="1">
    <citation type="submission" date="2023-07" db="EMBL/GenBank/DDBJ databases">
        <title>Ureibacillus sp. isolated from freshwater well.</title>
        <authorList>
            <person name="Kirdat K."/>
            <person name="Bhatt A."/>
            <person name="Teware R."/>
            <person name="Bhavsar Y."/>
            <person name="Yadav A."/>
        </authorList>
    </citation>
    <scope>NUCLEOTIDE SEQUENCE</scope>
    <source>
        <strain evidence="1">BA0131</strain>
    </source>
</reference>
<name>A0ABT8GM76_9BACL</name>
<comment type="caution">
    <text evidence="1">The sequence shown here is derived from an EMBL/GenBank/DDBJ whole genome shotgun (WGS) entry which is preliminary data.</text>
</comment>
<protein>
    <submittedName>
        <fullName evidence="1">Uncharacterized protein</fullName>
    </submittedName>
</protein>
<dbReference type="Proteomes" id="UP001172743">
    <property type="component" value="Unassembled WGS sequence"/>
</dbReference>